<evidence type="ECO:0000313" key="1">
    <source>
        <dbReference type="EMBL" id="KAK3385864.1"/>
    </source>
</evidence>
<dbReference type="PANTHER" id="PTHR35043:SF9">
    <property type="match status" value="1"/>
</dbReference>
<organism evidence="1 2">
    <name type="scientific">Podospora didyma</name>
    <dbReference type="NCBI Taxonomy" id="330526"/>
    <lineage>
        <taxon>Eukaryota</taxon>
        <taxon>Fungi</taxon>
        <taxon>Dikarya</taxon>
        <taxon>Ascomycota</taxon>
        <taxon>Pezizomycotina</taxon>
        <taxon>Sordariomycetes</taxon>
        <taxon>Sordariomycetidae</taxon>
        <taxon>Sordariales</taxon>
        <taxon>Podosporaceae</taxon>
        <taxon>Podospora</taxon>
    </lineage>
</organism>
<name>A0AAE0NQL6_9PEZI</name>
<keyword evidence="2" id="KW-1185">Reference proteome</keyword>
<dbReference type="PANTHER" id="PTHR35043">
    <property type="entry name" value="TRANSCRIPTION FACTOR DOMAIN-CONTAINING PROTEIN"/>
    <property type="match status" value="1"/>
</dbReference>
<dbReference type="EMBL" id="JAULSW010000004">
    <property type="protein sequence ID" value="KAK3385864.1"/>
    <property type="molecule type" value="Genomic_DNA"/>
</dbReference>
<sequence>MASSLGISRREWTMTHGYFLGMGGFAVGYPLTDNSEVLSYINSGDHSNIYLPLDLDHLNLLLFKPSFSARKPVKQYGIDAGTSTSSGVTAAAIPSQQPNEQKQHHQSKTTPQFLKDSIPYFNISKEDILDKSKRDDIAKTIVCIQTIWFCLQCITRIGLPITLLEFNTFEHAVCTLLIYVLWWHKPMDIRRPTVLSLNSRDPQHRALWAFLNSRRQVRDRFSARSPLDLL</sequence>
<protein>
    <submittedName>
        <fullName evidence="1">Uncharacterized protein</fullName>
    </submittedName>
</protein>
<comment type="caution">
    <text evidence="1">The sequence shown here is derived from an EMBL/GenBank/DDBJ whole genome shotgun (WGS) entry which is preliminary data.</text>
</comment>
<dbReference type="Proteomes" id="UP001285441">
    <property type="component" value="Unassembled WGS sequence"/>
</dbReference>
<dbReference type="AlphaFoldDB" id="A0AAE0NQL6"/>
<proteinExistence type="predicted"/>
<reference evidence="1" key="1">
    <citation type="journal article" date="2023" name="Mol. Phylogenet. Evol.">
        <title>Genome-scale phylogeny and comparative genomics of the fungal order Sordariales.</title>
        <authorList>
            <person name="Hensen N."/>
            <person name="Bonometti L."/>
            <person name="Westerberg I."/>
            <person name="Brannstrom I.O."/>
            <person name="Guillou S."/>
            <person name="Cros-Aarteil S."/>
            <person name="Calhoun S."/>
            <person name="Haridas S."/>
            <person name="Kuo A."/>
            <person name="Mondo S."/>
            <person name="Pangilinan J."/>
            <person name="Riley R."/>
            <person name="LaButti K."/>
            <person name="Andreopoulos B."/>
            <person name="Lipzen A."/>
            <person name="Chen C."/>
            <person name="Yan M."/>
            <person name="Daum C."/>
            <person name="Ng V."/>
            <person name="Clum A."/>
            <person name="Steindorff A."/>
            <person name="Ohm R.A."/>
            <person name="Martin F."/>
            <person name="Silar P."/>
            <person name="Natvig D.O."/>
            <person name="Lalanne C."/>
            <person name="Gautier V."/>
            <person name="Ament-Velasquez S.L."/>
            <person name="Kruys A."/>
            <person name="Hutchinson M.I."/>
            <person name="Powell A.J."/>
            <person name="Barry K."/>
            <person name="Miller A.N."/>
            <person name="Grigoriev I.V."/>
            <person name="Debuchy R."/>
            <person name="Gladieux P."/>
            <person name="Hiltunen Thoren M."/>
            <person name="Johannesson H."/>
        </authorList>
    </citation>
    <scope>NUCLEOTIDE SEQUENCE</scope>
    <source>
        <strain evidence="1">CBS 232.78</strain>
    </source>
</reference>
<gene>
    <name evidence="1" type="ORF">B0H63DRAFT_523179</name>
</gene>
<evidence type="ECO:0000313" key="2">
    <source>
        <dbReference type="Proteomes" id="UP001285441"/>
    </source>
</evidence>
<accession>A0AAE0NQL6</accession>
<reference evidence="1" key="2">
    <citation type="submission" date="2023-06" db="EMBL/GenBank/DDBJ databases">
        <authorList>
            <consortium name="Lawrence Berkeley National Laboratory"/>
            <person name="Haridas S."/>
            <person name="Hensen N."/>
            <person name="Bonometti L."/>
            <person name="Westerberg I."/>
            <person name="Brannstrom I.O."/>
            <person name="Guillou S."/>
            <person name="Cros-Aarteil S."/>
            <person name="Calhoun S."/>
            <person name="Kuo A."/>
            <person name="Mondo S."/>
            <person name="Pangilinan J."/>
            <person name="Riley R."/>
            <person name="LaButti K."/>
            <person name="Andreopoulos B."/>
            <person name="Lipzen A."/>
            <person name="Chen C."/>
            <person name="Yanf M."/>
            <person name="Daum C."/>
            <person name="Ng V."/>
            <person name="Clum A."/>
            <person name="Steindorff A."/>
            <person name="Ohm R."/>
            <person name="Martin F."/>
            <person name="Silar P."/>
            <person name="Natvig D."/>
            <person name="Lalanne C."/>
            <person name="Gautier V."/>
            <person name="Ament-velasquez S.L."/>
            <person name="Kruys A."/>
            <person name="Hutchinson M.I."/>
            <person name="Powell A.J."/>
            <person name="Barry K."/>
            <person name="Miller A.N."/>
            <person name="Grigoriev I.V."/>
            <person name="Debuchy R."/>
            <person name="Gladieux P."/>
            <person name="Thoren M.H."/>
            <person name="Johannesson H."/>
        </authorList>
    </citation>
    <scope>NUCLEOTIDE SEQUENCE</scope>
    <source>
        <strain evidence="1">CBS 232.78</strain>
    </source>
</reference>